<evidence type="ECO:0000313" key="5">
    <source>
        <dbReference type="Proteomes" id="UP000316426"/>
    </source>
</evidence>
<evidence type="ECO:0000256" key="3">
    <source>
        <dbReference type="SAM" id="MobiDB-lite"/>
    </source>
</evidence>
<dbReference type="EMBL" id="CP036349">
    <property type="protein sequence ID" value="QDV73169.1"/>
    <property type="molecule type" value="Genomic_DNA"/>
</dbReference>
<dbReference type="PRINTS" id="PR00080">
    <property type="entry name" value="SDRFAMILY"/>
</dbReference>
<dbReference type="GO" id="GO:0016614">
    <property type="term" value="F:oxidoreductase activity, acting on CH-OH group of donors"/>
    <property type="evidence" value="ECO:0007669"/>
    <property type="project" value="UniProtKB-ARBA"/>
</dbReference>
<feature type="region of interest" description="Disordered" evidence="3">
    <location>
        <begin position="1"/>
        <end position="55"/>
    </location>
</feature>
<organism evidence="4 5">
    <name type="scientific">Botrimarina mediterranea</name>
    <dbReference type="NCBI Taxonomy" id="2528022"/>
    <lineage>
        <taxon>Bacteria</taxon>
        <taxon>Pseudomonadati</taxon>
        <taxon>Planctomycetota</taxon>
        <taxon>Planctomycetia</taxon>
        <taxon>Pirellulales</taxon>
        <taxon>Lacipirellulaceae</taxon>
        <taxon>Botrimarina</taxon>
    </lineage>
</organism>
<dbReference type="InterPro" id="IPR036291">
    <property type="entry name" value="NAD(P)-bd_dom_sf"/>
</dbReference>
<dbReference type="RefSeq" id="WP_145109692.1">
    <property type="nucleotide sequence ID" value="NZ_CP036349.1"/>
</dbReference>
<dbReference type="PANTHER" id="PTHR48107:SF16">
    <property type="entry name" value="NADPH-DEPENDENT ALDEHYDE REDUCTASE 1, CHLOROPLASTIC"/>
    <property type="match status" value="1"/>
</dbReference>
<dbReference type="PANTHER" id="PTHR48107">
    <property type="entry name" value="NADPH-DEPENDENT ALDEHYDE REDUCTASE-LIKE PROTEIN, CHLOROPLASTIC-RELATED"/>
    <property type="match status" value="1"/>
</dbReference>
<feature type="compositionally biased region" description="Basic and acidic residues" evidence="3">
    <location>
        <begin position="41"/>
        <end position="52"/>
    </location>
</feature>
<reference evidence="4 5" key="1">
    <citation type="submission" date="2019-02" db="EMBL/GenBank/DDBJ databases">
        <title>Deep-cultivation of Planctomycetes and their phenomic and genomic characterization uncovers novel biology.</title>
        <authorList>
            <person name="Wiegand S."/>
            <person name="Jogler M."/>
            <person name="Boedeker C."/>
            <person name="Pinto D."/>
            <person name="Vollmers J."/>
            <person name="Rivas-Marin E."/>
            <person name="Kohn T."/>
            <person name="Peeters S.H."/>
            <person name="Heuer A."/>
            <person name="Rast P."/>
            <person name="Oberbeckmann S."/>
            <person name="Bunk B."/>
            <person name="Jeske O."/>
            <person name="Meyerdierks A."/>
            <person name="Storesund J.E."/>
            <person name="Kallscheuer N."/>
            <person name="Luecker S."/>
            <person name="Lage O.M."/>
            <person name="Pohl T."/>
            <person name="Merkel B.J."/>
            <person name="Hornburger P."/>
            <person name="Mueller R.-W."/>
            <person name="Bruemmer F."/>
            <person name="Labrenz M."/>
            <person name="Spormann A.M."/>
            <person name="Op den Camp H."/>
            <person name="Overmann J."/>
            <person name="Amann R."/>
            <person name="Jetten M.S.M."/>
            <person name="Mascher T."/>
            <person name="Medema M.H."/>
            <person name="Devos D.P."/>
            <person name="Kaster A.-K."/>
            <person name="Ovreas L."/>
            <person name="Rohde M."/>
            <person name="Galperin M.Y."/>
            <person name="Jogler C."/>
        </authorList>
    </citation>
    <scope>NUCLEOTIDE SEQUENCE [LARGE SCALE GENOMIC DNA]</scope>
    <source>
        <strain evidence="4 5">Spa11</strain>
    </source>
</reference>
<keyword evidence="2 4" id="KW-0560">Oxidoreductase</keyword>
<dbReference type="Pfam" id="PF13561">
    <property type="entry name" value="adh_short_C2"/>
    <property type="match status" value="1"/>
</dbReference>
<gene>
    <name evidence="4" type="primary">yghA</name>
    <name evidence="4" type="ORF">Spa11_13630</name>
</gene>
<name>A0A518K5U9_9BACT</name>
<protein>
    <submittedName>
        <fullName evidence="4">Putative oxidoreductase YghA</fullName>
        <ecNumber evidence="4">1.-.-.-</ecNumber>
    </submittedName>
</protein>
<dbReference type="InterPro" id="IPR002347">
    <property type="entry name" value="SDR_fam"/>
</dbReference>
<dbReference type="SUPFAM" id="SSF51735">
    <property type="entry name" value="NAD(P)-binding Rossmann-fold domains"/>
    <property type="match status" value="1"/>
</dbReference>
<comment type="similarity">
    <text evidence="1">Belongs to the short-chain dehydrogenases/reductases (SDR) family.</text>
</comment>
<dbReference type="KEGG" id="bmei:Spa11_13630"/>
<dbReference type="Gene3D" id="3.40.50.720">
    <property type="entry name" value="NAD(P)-binding Rossmann-like Domain"/>
    <property type="match status" value="1"/>
</dbReference>
<dbReference type="PRINTS" id="PR00081">
    <property type="entry name" value="GDHRDH"/>
</dbReference>
<evidence type="ECO:0000256" key="2">
    <source>
        <dbReference type="ARBA" id="ARBA00023002"/>
    </source>
</evidence>
<keyword evidence="5" id="KW-1185">Reference proteome</keyword>
<proteinExistence type="inferred from homology"/>
<accession>A0A518K5U9</accession>
<dbReference type="Proteomes" id="UP000316426">
    <property type="component" value="Chromosome"/>
</dbReference>
<dbReference type="AlphaFoldDB" id="A0A518K5U9"/>
<dbReference type="InterPro" id="IPR020904">
    <property type="entry name" value="Sc_DH/Rdtase_CS"/>
</dbReference>
<sequence>MTFPLSESVESQAAVTLTDPRDLYPQPPFPDQSQSPPGLTKEMDPTPDHGEKSYVGAGKLRGLSAIITGGDSGIGRAAAIAYAREGADVMISYLNEDRDAESVAELIKQEGGKIALHRGDLGAPDMAEHLIDAALREFGKLDILVNNAAFQSTGDDAEDFSNEEFEKTFRTNVFAPFYLSKAALEYLPAGGSIINTVSIQAFRPSPQLLAYAATKSALTSLTKGFAKLAIERGVRVNGVAPGPVWTPFIPTTMPTEKTAKFGGHTLFGRPAQPAELAPLYVWLASPEASYVTGEVYGATGGSTPL</sequence>
<dbReference type="EC" id="1.-.-.-" evidence="4"/>
<dbReference type="PROSITE" id="PS00061">
    <property type="entry name" value="ADH_SHORT"/>
    <property type="match status" value="1"/>
</dbReference>
<dbReference type="FunFam" id="3.40.50.720:FF:000084">
    <property type="entry name" value="Short-chain dehydrogenase reductase"/>
    <property type="match status" value="1"/>
</dbReference>
<evidence type="ECO:0000256" key="1">
    <source>
        <dbReference type="ARBA" id="ARBA00006484"/>
    </source>
</evidence>
<evidence type="ECO:0000313" key="4">
    <source>
        <dbReference type="EMBL" id="QDV73169.1"/>
    </source>
</evidence>